<dbReference type="AlphaFoldDB" id="A0A1E3NMN6"/>
<dbReference type="GO" id="GO:0035267">
    <property type="term" value="C:NuA4 histone acetyltransferase complex"/>
    <property type="evidence" value="ECO:0007669"/>
    <property type="project" value="TreeGrafter"/>
</dbReference>
<gene>
    <name evidence="6" type="ORF">PICMEDRAFT_11840</name>
</gene>
<feature type="domain" description="Bromo" evidence="5">
    <location>
        <begin position="536"/>
        <end position="606"/>
    </location>
</feature>
<dbReference type="InterPro" id="IPR001487">
    <property type="entry name" value="Bromodomain"/>
</dbReference>
<dbReference type="GeneID" id="30176536"/>
<dbReference type="STRING" id="763406.A0A1E3NMN6"/>
<sequence length="628" mass="69705">MEGGTAAWTEEDKLGLRNNKGHKERQRALMKTQQEQGKKESSSSSTGANSNSNNSKSTSKQTKMPTPQEMQELYDKITPLQKIVTLQHIYSLYMAAAQQSEKKEVSFNIIQLQRMINSNPLVNPDFDFLDISGFLNSNKDKPGRSGSYSSGSGSGASSVNSSKGPVSPVQLIQILTESLTLRDERGRNEQVIQQVPNTMLFRLSKFIDLNFVKDRLIKLLNAYKNTTLKEIEDLENKWKTKKSEIQKIEEGKMDDGVLYEEFLKDLKRKRGAVDKKSVVEVKKEGGSKSISPAPEKSGGDLQGKKLQISRHVSKQIVEKSLEMAEESSNQAAASSNTASPVVSGERAPEGVMAKEQPKTDGDSSPDTVESAEEPLGVTGRSETATTPKAKKDVSQVREGSEKEDDKEVFVDAAENVSPKEKPVELKKTAVGVTAHHTRSSSKHKLDDGDGVEEESRTSKRAKVDAGDSEQQQQRAAKTEPVVEGDAADDEKDTAAVQTRAKTRSMTSHSKERPAPPTKAESKKFQQLSVQLIMHISSHRIASMFLNPVNAHDEPQYYELIKRPVDLKTIVKRIKAGEIATLERLELEMQIMFTNAIMYNDMGQEDVYRGILDMKKEWAGLVSMLRENM</sequence>
<dbReference type="InterPro" id="IPR036427">
    <property type="entry name" value="Bromodomain-like_sf"/>
</dbReference>
<evidence type="ECO:0000256" key="3">
    <source>
        <dbReference type="SAM" id="Coils"/>
    </source>
</evidence>
<dbReference type="Proteomes" id="UP000094455">
    <property type="component" value="Unassembled WGS sequence"/>
</dbReference>
<evidence type="ECO:0000259" key="5">
    <source>
        <dbReference type="PROSITE" id="PS50014"/>
    </source>
</evidence>
<feature type="compositionally biased region" description="Basic and acidic residues" evidence="4">
    <location>
        <begin position="443"/>
        <end position="465"/>
    </location>
</feature>
<reference evidence="6 7" key="1">
    <citation type="journal article" date="2016" name="Proc. Natl. Acad. Sci. U.S.A.">
        <title>Comparative genomics of biotechnologically important yeasts.</title>
        <authorList>
            <person name="Riley R."/>
            <person name="Haridas S."/>
            <person name="Wolfe K.H."/>
            <person name="Lopes M.R."/>
            <person name="Hittinger C.T."/>
            <person name="Goeker M."/>
            <person name="Salamov A.A."/>
            <person name="Wisecaver J.H."/>
            <person name="Long T.M."/>
            <person name="Calvey C.H."/>
            <person name="Aerts A.L."/>
            <person name="Barry K.W."/>
            <person name="Choi C."/>
            <person name="Clum A."/>
            <person name="Coughlan A.Y."/>
            <person name="Deshpande S."/>
            <person name="Douglass A.P."/>
            <person name="Hanson S.J."/>
            <person name="Klenk H.-P."/>
            <person name="LaButti K.M."/>
            <person name="Lapidus A."/>
            <person name="Lindquist E.A."/>
            <person name="Lipzen A.M."/>
            <person name="Meier-Kolthoff J.P."/>
            <person name="Ohm R.A."/>
            <person name="Otillar R.P."/>
            <person name="Pangilinan J.L."/>
            <person name="Peng Y."/>
            <person name="Rokas A."/>
            <person name="Rosa C.A."/>
            <person name="Scheuner C."/>
            <person name="Sibirny A.A."/>
            <person name="Slot J.C."/>
            <person name="Stielow J.B."/>
            <person name="Sun H."/>
            <person name="Kurtzman C.P."/>
            <person name="Blackwell M."/>
            <person name="Grigoriev I.V."/>
            <person name="Jeffries T.W."/>
        </authorList>
    </citation>
    <scope>NUCLEOTIDE SEQUENCE [LARGE SCALE GENOMIC DNA]</scope>
    <source>
        <strain evidence="6 7">NRRL Y-2026</strain>
    </source>
</reference>
<evidence type="ECO:0000256" key="2">
    <source>
        <dbReference type="PROSITE-ProRule" id="PRU00035"/>
    </source>
</evidence>
<feature type="region of interest" description="Disordered" evidence="4">
    <location>
        <begin position="322"/>
        <end position="523"/>
    </location>
</feature>
<feature type="compositionally biased region" description="Basic and acidic residues" evidence="4">
    <location>
        <begin position="417"/>
        <end position="427"/>
    </location>
</feature>
<protein>
    <recommendedName>
        <fullName evidence="5">Bromo domain-containing protein</fullName>
    </recommendedName>
</protein>
<feature type="region of interest" description="Disordered" evidence="4">
    <location>
        <begin position="140"/>
        <end position="165"/>
    </location>
</feature>
<proteinExistence type="predicted"/>
<organism evidence="6 7">
    <name type="scientific">Pichia membranifaciens NRRL Y-2026</name>
    <dbReference type="NCBI Taxonomy" id="763406"/>
    <lineage>
        <taxon>Eukaryota</taxon>
        <taxon>Fungi</taxon>
        <taxon>Dikarya</taxon>
        <taxon>Ascomycota</taxon>
        <taxon>Saccharomycotina</taxon>
        <taxon>Pichiomycetes</taxon>
        <taxon>Pichiales</taxon>
        <taxon>Pichiaceae</taxon>
        <taxon>Pichia</taxon>
    </lineage>
</organism>
<feature type="compositionally biased region" description="Low complexity" evidence="4">
    <location>
        <begin position="326"/>
        <end position="339"/>
    </location>
</feature>
<dbReference type="PANTHER" id="PTHR15398:SF4">
    <property type="entry name" value="BROMODOMAIN-CONTAINING PROTEIN 8 ISOFORM X1"/>
    <property type="match status" value="1"/>
</dbReference>
<evidence type="ECO:0000256" key="4">
    <source>
        <dbReference type="SAM" id="MobiDB-lite"/>
    </source>
</evidence>
<name>A0A1E3NMN6_9ASCO</name>
<dbReference type="RefSeq" id="XP_019017991.1">
    <property type="nucleotide sequence ID" value="XM_019159849.1"/>
</dbReference>
<keyword evidence="3" id="KW-0175">Coiled coil</keyword>
<feature type="coiled-coil region" evidence="3">
    <location>
        <begin position="217"/>
        <end position="251"/>
    </location>
</feature>
<feature type="compositionally biased region" description="Low complexity" evidence="4">
    <location>
        <begin position="42"/>
        <end position="63"/>
    </location>
</feature>
<dbReference type="EMBL" id="KV454003">
    <property type="protein sequence ID" value="ODQ46878.1"/>
    <property type="molecule type" value="Genomic_DNA"/>
</dbReference>
<evidence type="ECO:0000313" key="7">
    <source>
        <dbReference type="Proteomes" id="UP000094455"/>
    </source>
</evidence>
<dbReference type="PRINTS" id="PR00503">
    <property type="entry name" value="BROMODOMAIN"/>
</dbReference>
<keyword evidence="1 2" id="KW-0103">Bromodomain</keyword>
<keyword evidence="7" id="KW-1185">Reference proteome</keyword>
<evidence type="ECO:0000313" key="6">
    <source>
        <dbReference type="EMBL" id="ODQ46878.1"/>
    </source>
</evidence>
<dbReference type="Gene3D" id="1.20.920.10">
    <property type="entry name" value="Bromodomain-like"/>
    <property type="match status" value="1"/>
</dbReference>
<dbReference type="SMART" id="SM00297">
    <property type="entry name" value="BROMO"/>
    <property type="match status" value="1"/>
</dbReference>
<dbReference type="GO" id="GO:0006325">
    <property type="term" value="P:chromatin organization"/>
    <property type="evidence" value="ECO:0007669"/>
    <property type="project" value="UniProtKB-ARBA"/>
</dbReference>
<feature type="compositionally biased region" description="Basic and acidic residues" evidence="4">
    <location>
        <begin position="508"/>
        <end position="523"/>
    </location>
</feature>
<feature type="region of interest" description="Disordered" evidence="4">
    <location>
        <begin position="280"/>
        <end position="308"/>
    </location>
</feature>
<dbReference type="PROSITE" id="PS50014">
    <property type="entry name" value="BROMODOMAIN_2"/>
    <property type="match status" value="1"/>
</dbReference>
<feature type="compositionally biased region" description="Low complexity" evidence="4">
    <location>
        <begin position="144"/>
        <end position="164"/>
    </location>
</feature>
<dbReference type="Pfam" id="PF00439">
    <property type="entry name" value="Bromodomain"/>
    <property type="match status" value="1"/>
</dbReference>
<dbReference type="PANTHER" id="PTHR15398">
    <property type="entry name" value="BROMODOMAIN-CONTAINING PROTEIN 8"/>
    <property type="match status" value="1"/>
</dbReference>
<evidence type="ECO:0000256" key="1">
    <source>
        <dbReference type="ARBA" id="ARBA00023117"/>
    </source>
</evidence>
<accession>A0A1E3NMN6</accession>
<dbReference type="SUPFAM" id="SSF47370">
    <property type="entry name" value="Bromodomain"/>
    <property type="match status" value="1"/>
</dbReference>
<feature type="compositionally biased region" description="Basic and acidic residues" evidence="4">
    <location>
        <begin position="389"/>
        <end position="409"/>
    </location>
</feature>
<feature type="region of interest" description="Disordered" evidence="4">
    <location>
        <begin position="1"/>
        <end position="67"/>
    </location>
</feature>
<dbReference type="OrthoDB" id="21449at2759"/>